<dbReference type="Proteomes" id="UP001174691">
    <property type="component" value="Unassembled WGS sequence"/>
</dbReference>
<evidence type="ECO:0000313" key="2">
    <source>
        <dbReference type="EMBL" id="KAJ9151532.1"/>
    </source>
</evidence>
<proteinExistence type="predicted"/>
<reference evidence="2" key="1">
    <citation type="submission" date="2022-07" db="EMBL/GenBank/DDBJ databases">
        <title>Fungi with potential for degradation of polypropylene.</title>
        <authorList>
            <person name="Gostincar C."/>
        </authorList>
    </citation>
    <scope>NUCLEOTIDE SEQUENCE</scope>
    <source>
        <strain evidence="2">EXF-13287</strain>
    </source>
</reference>
<keyword evidence="3" id="KW-1185">Reference proteome</keyword>
<sequence length="129" mass="14826">MDSNTPSRQSISAPNRAGHEEVEESDNEAENRLSSVQQDNGNLQYRLELVDILGMTKLYHAETETARRLPARDRKGFRPLRIKFNAKDEYEFNAKIIADTMFIDLDSTVLHVEDMATSFNLARFLARHI</sequence>
<evidence type="ECO:0000313" key="3">
    <source>
        <dbReference type="Proteomes" id="UP001174691"/>
    </source>
</evidence>
<feature type="region of interest" description="Disordered" evidence="1">
    <location>
        <begin position="1"/>
        <end position="37"/>
    </location>
</feature>
<name>A0AA38VU60_9PEZI</name>
<protein>
    <submittedName>
        <fullName evidence="2">Uncharacterized protein</fullName>
    </submittedName>
</protein>
<dbReference type="AlphaFoldDB" id="A0AA38VU60"/>
<gene>
    <name evidence="2" type="ORF">NKR19_g4868</name>
</gene>
<accession>A0AA38VU60</accession>
<evidence type="ECO:0000256" key="1">
    <source>
        <dbReference type="SAM" id="MobiDB-lite"/>
    </source>
</evidence>
<dbReference type="EMBL" id="JANBVN010000063">
    <property type="protein sequence ID" value="KAJ9151532.1"/>
    <property type="molecule type" value="Genomic_DNA"/>
</dbReference>
<feature type="compositionally biased region" description="Polar residues" evidence="1">
    <location>
        <begin position="1"/>
        <end position="13"/>
    </location>
</feature>
<comment type="caution">
    <text evidence="2">The sequence shown here is derived from an EMBL/GenBank/DDBJ whole genome shotgun (WGS) entry which is preliminary data.</text>
</comment>
<organism evidence="2 3">
    <name type="scientific">Coniochaeta hoffmannii</name>
    <dbReference type="NCBI Taxonomy" id="91930"/>
    <lineage>
        <taxon>Eukaryota</taxon>
        <taxon>Fungi</taxon>
        <taxon>Dikarya</taxon>
        <taxon>Ascomycota</taxon>
        <taxon>Pezizomycotina</taxon>
        <taxon>Sordariomycetes</taxon>
        <taxon>Sordariomycetidae</taxon>
        <taxon>Coniochaetales</taxon>
        <taxon>Coniochaetaceae</taxon>
        <taxon>Coniochaeta</taxon>
    </lineage>
</organism>